<reference evidence="2" key="1">
    <citation type="submission" date="2022-10" db="EMBL/GenBank/DDBJ databases">
        <authorList>
            <person name="Koch H."/>
        </authorList>
    </citation>
    <scope>NUCLEOTIDE SEQUENCE</scope>
    <source>
        <strain evidence="2">DNF</strain>
    </source>
</reference>
<dbReference type="SUPFAM" id="SSF47413">
    <property type="entry name" value="lambda repressor-like DNA-binding domains"/>
    <property type="match status" value="1"/>
</dbReference>
<dbReference type="Pfam" id="PF13560">
    <property type="entry name" value="HTH_31"/>
    <property type="match status" value="1"/>
</dbReference>
<feature type="domain" description="HTH cro/C1-type" evidence="1">
    <location>
        <begin position="6"/>
        <end position="60"/>
    </location>
</feature>
<accession>A0AA86N070</accession>
<evidence type="ECO:0000313" key="3">
    <source>
        <dbReference type="Proteomes" id="UP001179121"/>
    </source>
</evidence>
<keyword evidence="3" id="KW-1185">Reference proteome</keyword>
<sequence>MDGEELRRLRTVLGLTQAKLAEAVGVTTNAIALAERGERGISEPLARLVKMLVQVHTGQLVPTRRTTKRRSR</sequence>
<dbReference type="InterPro" id="IPR010982">
    <property type="entry name" value="Lambda_DNA-bd_dom_sf"/>
</dbReference>
<dbReference type="Gene3D" id="1.10.260.40">
    <property type="entry name" value="lambda repressor-like DNA-binding domains"/>
    <property type="match status" value="1"/>
</dbReference>
<evidence type="ECO:0000259" key="1">
    <source>
        <dbReference type="PROSITE" id="PS50943"/>
    </source>
</evidence>
<dbReference type="KEGG" id="nti:DNFV4_02563"/>
<evidence type="ECO:0000313" key="2">
    <source>
        <dbReference type="EMBL" id="CAI4032136.1"/>
    </source>
</evidence>
<dbReference type="AlphaFoldDB" id="A0AA86N070"/>
<dbReference type="InterPro" id="IPR001387">
    <property type="entry name" value="Cro/C1-type_HTH"/>
</dbReference>
<dbReference type="RefSeq" id="WP_370693572.1">
    <property type="nucleotide sequence ID" value="NZ_OX365700.1"/>
</dbReference>
<dbReference type="Proteomes" id="UP001179121">
    <property type="component" value="Chromosome"/>
</dbReference>
<protein>
    <recommendedName>
        <fullName evidence="1">HTH cro/C1-type domain-containing protein</fullName>
    </recommendedName>
</protein>
<dbReference type="CDD" id="cd00093">
    <property type="entry name" value="HTH_XRE"/>
    <property type="match status" value="1"/>
</dbReference>
<gene>
    <name evidence="2" type="ORF">DNFV4_02563</name>
</gene>
<dbReference type="SMART" id="SM00530">
    <property type="entry name" value="HTH_XRE"/>
    <property type="match status" value="1"/>
</dbReference>
<proteinExistence type="predicted"/>
<dbReference type="PROSITE" id="PS50943">
    <property type="entry name" value="HTH_CROC1"/>
    <property type="match status" value="1"/>
</dbReference>
<dbReference type="EMBL" id="OX365700">
    <property type="protein sequence ID" value="CAI4032136.1"/>
    <property type="molecule type" value="Genomic_DNA"/>
</dbReference>
<name>A0AA86N070_9BACT</name>
<dbReference type="GO" id="GO:0003677">
    <property type="term" value="F:DNA binding"/>
    <property type="evidence" value="ECO:0007669"/>
    <property type="project" value="InterPro"/>
</dbReference>
<organism evidence="2 3">
    <name type="scientific">Nitrospira tepida</name>
    <dbReference type="NCBI Taxonomy" id="2973512"/>
    <lineage>
        <taxon>Bacteria</taxon>
        <taxon>Pseudomonadati</taxon>
        <taxon>Nitrospirota</taxon>
        <taxon>Nitrospiria</taxon>
        <taxon>Nitrospirales</taxon>
        <taxon>Nitrospiraceae</taxon>
        <taxon>Nitrospira</taxon>
    </lineage>
</organism>